<dbReference type="GO" id="GO:0006508">
    <property type="term" value="P:proteolysis"/>
    <property type="evidence" value="ECO:0007669"/>
    <property type="project" value="UniProtKB-KW"/>
</dbReference>
<evidence type="ECO:0000256" key="4">
    <source>
        <dbReference type="ARBA" id="ARBA00022670"/>
    </source>
</evidence>
<feature type="compositionally biased region" description="Polar residues" evidence="14">
    <location>
        <begin position="759"/>
        <end position="771"/>
    </location>
</feature>
<proteinExistence type="inferred from homology"/>
<dbReference type="SMART" id="SM00060">
    <property type="entry name" value="FN3"/>
    <property type="match status" value="2"/>
</dbReference>
<evidence type="ECO:0000256" key="6">
    <source>
        <dbReference type="ARBA" id="ARBA00022679"/>
    </source>
</evidence>
<keyword evidence="15" id="KW-1133">Transmembrane helix</keyword>
<evidence type="ECO:0000256" key="7">
    <source>
        <dbReference type="ARBA" id="ARBA00022801"/>
    </source>
</evidence>
<dbReference type="GO" id="GO:0030288">
    <property type="term" value="C:outer membrane-bounded periplasmic space"/>
    <property type="evidence" value="ECO:0007669"/>
    <property type="project" value="TreeGrafter"/>
</dbReference>
<evidence type="ECO:0000313" key="17">
    <source>
        <dbReference type="EMBL" id="AXI09324.1"/>
    </source>
</evidence>
<evidence type="ECO:0000256" key="10">
    <source>
        <dbReference type="ARBA" id="ARBA00023268"/>
    </source>
</evidence>
<protein>
    <submittedName>
        <fullName evidence="17">Penicillin-binding protein</fullName>
    </submittedName>
</protein>
<feature type="transmembrane region" description="Helical" evidence="15">
    <location>
        <begin position="28"/>
        <end position="52"/>
    </location>
</feature>
<evidence type="ECO:0000256" key="2">
    <source>
        <dbReference type="ARBA" id="ARBA00007739"/>
    </source>
</evidence>
<comment type="similarity">
    <text evidence="2">In the N-terminal section; belongs to the glycosyltransferase 51 family.</text>
</comment>
<keyword evidence="8" id="KW-0133">Cell shape</keyword>
<organism evidence="17 18">
    <name type="scientific">Oceanobacillus zhaokaii</name>
    <dbReference type="NCBI Taxonomy" id="2052660"/>
    <lineage>
        <taxon>Bacteria</taxon>
        <taxon>Bacillati</taxon>
        <taxon>Bacillota</taxon>
        <taxon>Bacilli</taxon>
        <taxon>Bacillales</taxon>
        <taxon>Bacillaceae</taxon>
        <taxon>Oceanobacillus</taxon>
    </lineage>
</organism>
<dbReference type="RefSeq" id="WP_114916614.1">
    <property type="nucleotide sequence ID" value="NZ_CP024848.1"/>
</dbReference>
<dbReference type="SUPFAM" id="SSF56601">
    <property type="entry name" value="beta-lactamase/transpeptidase-like"/>
    <property type="match status" value="1"/>
</dbReference>
<keyword evidence="5" id="KW-0328">Glycosyltransferase</keyword>
<evidence type="ECO:0000256" key="13">
    <source>
        <dbReference type="ARBA" id="ARBA00049902"/>
    </source>
</evidence>
<evidence type="ECO:0000256" key="8">
    <source>
        <dbReference type="ARBA" id="ARBA00022960"/>
    </source>
</evidence>
<keyword evidence="10" id="KW-0511">Multifunctional enzyme</keyword>
<dbReference type="Gene3D" id="3.40.710.10">
    <property type="entry name" value="DD-peptidase/beta-lactamase superfamily"/>
    <property type="match status" value="1"/>
</dbReference>
<name>A0A345PH44_9BACI</name>
<dbReference type="Gene3D" id="1.10.3810.10">
    <property type="entry name" value="Biosynthetic peptidoglycan transglycosylase-like"/>
    <property type="match status" value="1"/>
</dbReference>
<dbReference type="PANTHER" id="PTHR32282:SF29">
    <property type="entry name" value="PENICILLIN-BINDING PROTEIN 1A"/>
    <property type="match status" value="1"/>
</dbReference>
<dbReference type="InterPro" id="IPR013783">
    <property type="entry name" value="Ig-like_fold"/>
</dbReference>
<dbReference type="KEGG" id="ocn:CUC15_10495"/>
<gene>
    <name evidence="17" type="ORF">CUC15_10495</name>
</gene>
<evidence type="ECO:0000256" key="14">
    <source>
        <dbReference type="SAM" id="MobiDB-lite"/>
    </source>
</evidence>
<keyword evidence="18" id="KW-1185">Reference proteome</keyword>
<comment type="catalytic activity">
    <reaction evidence="12">
        <text>Preferential cleavage: (Ac)2-L-Lys-D-Ala-|-D-Ala. Also transpeptidation of peptidyl-alanyl moieties that are N-acyl substituents of D-alanine.</text>
        <dbReference type="EC" id="3.4.16.4"/>
    </reaction>
</comment>
<dbReference type="FunFam" id="1.10.3810.10:FF:000001">
    <property type="entry name" value="Penicillin-binding protein 1A"/>
    <property type="match status" value="1"/>
</dbReference>
<dbReference type="InterPro" id="IPR023346">
    <property type="entry name" value="Lysozyme-like_dom_sf"/>
</dbReference>
<dbReference type="GO" id="GO:0009252">
    <property type="term" value="P:peptidoglycan biosynthetic process"/>
    <property type="evidence" value="ECO:0007669"/>
    <property type="project" value="UniProtKB-KW"/>
</dbReference>
<dbReference type="AlphaFoldDB" id="A0A345PH44"/>
<dbReference type="GO" id="GO:0008658">
    <property type="term" value="F:penicillin binding"/>
    <property type="evidence" value="ECO:0007669"/>
    <property type="project" value="InterPro"/>
</dbReference>
<feature type="region of interest" description="Disordered" evidence="14">
    <location>
        <begin position="759"/>
        <end position="788"/>
    </location>
</feature>
<evidence type="ECO:0000313" key="18">
    <source>
        <dbReference type="Proteomes" id="UP000253908"/>
    </source>
</evidence>
<dbReference type="Pfam" id="PF00905">
    <property type="entry name" value="Transpeptidase"/>
    <property type="match status" value="1"/>
</dbReference>
<dbReference type="SUPFAM" id="SSF53955">
    <property type="entry name" value="Lysozyme-like"/>
    <property type="match status" value="1"/>
</dbReference>
<comment type="catalytic activity">
    <reaction evidence="13">
        <text>[GlcNAc-(1-&gt;4)-Mur2Ac(oyl-L-Ala-gamma-D-Glu-L-Lys-D-Ala-D-Ala)](n)-di-trans,octa-cis-undecaprenyl diphosphate + beta-D-GlcNAc-(1-&gt;4)-Mur2Ac(oyl-L-Ala-gamma-D-Glu-L-Lys-D-Ala-D-Ala)-di-trans,octa-cis-undecaprenyl diphosphate = [GlcNAc-(1-&gt;4)-Mur2Ac(oyl-L-Ala-gamma-D-Glu-L-Lys-D-Ala-D-Ala)](n+1)-di-trans,octa-cis-undecaprenyl diphosphate + di-trans,octa-cis-undecaprenyl diphosphate + H(+)</text>
        <dbReference type="Rhea" id="RHEA:23708"/>
        <dbReference type="Rhea" id="RHEA-COMP:9602"/>
        <dbReference type="Rhea" id="RHEA-COMP:9603"/>
        <dbReference type="ChEBI" id="CHEBI:15378"/>
        <dbReference type="ChEBI" id="CHEBI:58405"/>
        <dbReference type="ChEBI" id="CHEBI:60033"/>
        <dbReference type="ChEBI" id="CHEBI:78435"/>
        <dbReference type="EC" id="2.4.99.28"/>
    </reaction>
</comment>
<dbReference type="InterPro" id="IPR001264">
    <property type="entry name" value="Glyco_trans_51"/>
</dbReference>
<evidence type="ECO:0000256" key="3">
    <source>
        <dbReference type="ARBA" id="ARBA00022645"/>
    </source>
</evidence>
<feature type="region of interest" description="Disordered" evidence="14">
    <location>
        <begin position="843"/>
        <end position="938"/>
    </location>
</feature>
<evidence type="ECO:0000259" key="16">
    <source>
        <dbReference type="SMART" id="SM00060"/>
    </source>
</evidence>
<feature type="compositionally biased region" description="Acidic residues" evidence="14">
    <location>
        <begin position="868"/>
        <end position="938"/>
    </location>
</feature>
<sequence>MADNSQTRTARRKQKKKKNRKKPLWKRILLFGFIIILAIGIGIGGLFTYWIVTAPDIDAEQLSDPFSSSFLDQNGDEFAVLGAENRIKVDYEDLPQVLIDAVTATEDARFFEHAGIDLRRIGGAILANFKNGFGSEGASTITQQVVEKSFLTPEKELKLKVQEQWLALKLERQYSKEEILEMYLNKIFYGANSYGVAKAAETYFGVTDLQELTLPQAAILAGLPQRPTAYNPFQNPDLTKERMDTVLTLMVRHGKVTQAQADEARAVDIPSLLVETQPDSTPYEAFIQQVEKEVKEKVDGADIFSDGLKIHTTLDPSIQDHVEFLLTDSDQNPIPYPDDEMQAGMVILDTKNGAIKAIGGSRNNDGNWGTNYATEADFQPGSTIKPILDYGPAIEYDKMSTYHLINDDKPYEIAGTDGQVINNWNRQYSGWITARHALSQSLNVPAVKVFEEVGRENAKTFAEGLGINFADDQVQLTDAIGGAKTEITPLQLAGAYRAFGNEGIYNEPYAVTKVEFPDGRVVDLVPEPEAVMSDYTAYMITDMLKTSITEGVGYKANVPGLPIAGKTGTTNLKDKPGSPDSWLAGYTTNYTMAVWTGGYTDEEGKRDVMPTTEIPHALFKNTMETISQGLDTADFAKPDSVVEVAVEKGSNPATLPSEYTPSSQIVTELFVKGTEPTNRSKKYDELDPVTGLKATYDEEANAIRVDWQYDSENDVTFDVSATVNGGEKQNLSSTEEKSIEISEVEPNAEYVIEVIVNDGSSTSKPATTSVKTPGDEEEEELPGVSGLSADYIEESSIIDVSWDYNGPPAAYEVSVNGQVQTVDSKGIEISGGSPGQNYTITVTPIGKNGANEGIRGVTESTSLTIPNTEEDNTEPEPDSGNEPESEPESEPEPEPDPEPEPEPEPDPEPNPEQDQDTETDSNPENQQDSETDTENNTE</sequence>
<dbReference type="InterPro" id="IPR036950">
    <property type="entry name" value="PBP_transglycosylase"/>
</dbReference>
<evidence type="ECO:0000256" key="11">
    <source>
        <dbReference type="ARBA" id="ARBA00023316"/>
    </source>
</evidence>
<dbReference type="Proteomes" id="UP000253908">
    <property type="component" value="Chromosome"/>
</dbReference>
<keyword evidence="6" id="KW-0808">Transferase</keyword>
<keyword evidence="3" id="KW-0121">Carboxypeptidase</keyword>
<keyword evidence="4" id="KW-0645">Protease</keyword>
<dbReference type="EMBL" id="CP024848">
    <property type="protein sequence ID" value="AXI09324.1"/>
    <property type="molecule type" value="Genomic_DNA"/>
</dbReference>
<keyword evidence="15" id="KW-0472">Membrane</keyword>
<dbReference type="Pfam" id="PF00912">
    <property type="entry name" value="Transgly"/>
    <property type="match status" value="1"/>
</dbReference>
<keyword evidence="15" id="KW-0812">Transmembrane</keyword>
<evidence type="ECO:0000256" key="5">
    <source>
        <dbReference type="ARBA" id="ARBA00022676"/>
    </source>
</evidence>
<evidence type="ECO:0000256" key="12">
    <source>
        <dbReference type="ARBA" id="ARBA00034000"/>
    </source>
</evidence>
<evidence type="ECO:0000256" key="1">
    <source>
        <dbReference type="ARBA" id="ARBA00007090"/>
    </source>
</evidence>
<dbReference type="PANTHER" id="PTHR32282">
    <property type="entry name" value="BINDING PROTEIN TRANSPEPTIDASE, PUTATIVE-RELATED"/>
    <property type="match status" value="1"/>
</dbReference>
<evidence type="ECO:0000256" key="15">
    <source>
        <dbReference type="SAM" id="Phobius"/>
    </source>
</evidence>
<dbReference type="NCBIfam" id="TIGR02074">
    <property type="entry name" value="PBP_1a_fam"/>
    <property type="match status" value="1"/>
</dbReference>
<dbReference type="OrthoDB" id="9766909at2"/>
<reference evidence="18" key="1">
    <citation type="submission" date="2017-11" db="EMBL/GenBank/DDBJ databases">
        <authorList>
            <person name="Zhu W."/>
        </authorList>
    </citation>
    <scope>NUCLEOTIDE SEQUENCE [LARGE SCALE GENOMIC DNA]</scope>
    <source>
        <strain evidence="18">160</strain>
    </source>
</reference>
<accession>A0A345PH44</accession>
<dbReference type="Gene3D" id="2.60.40.10">
    <property type="entry name" value="Immunoglobulins"/>
    <property type="match status" value="1"/>
</dbReference>
<keyword evidence="11" id="KW-0961">Cell wall biogenesis/degradation</keyword>
<dbReference type="InterPro" id="IPR050396">
    <property type="entry name" value="Glycosyltr_51/Transpeptidase"/>
</dbReference>
<dbReference type="InterPro" id="IPR012338">
    <property type="entry name" value="Beta-lactam/transpept-like"/>
</dbReference>
<dbReference type="InterPro" id="IPR003961">
    <property type="entry name" value="FN3_dom"/>
</dbReference>
<dbReference type="GO" id="GO:0008360">
    <property type="term" value="P:regulation of cell shape"/>
    <property type="evidence" value="ECO:0007669"/>
    <property type="project" value="UniProtKB-KW"/>
</dbReference>
<evidence type="ECO:0000256" key="9">
    <source>
        <dbReference type="ARBA" id="ARBA00022984"/>
    </source>
</evidence>
<keyword evidence="7" id="KW-0378">Hydrolase</keyword>
<dbReference type="InterPro" id="IPR001460">
    <property type="entry name" value="PCN-bd_Tpept"/>
</dbReference>
<dbReference type="GO" id="GO:0009002">
    <property type="term" value="F:serine-type D-Ala-D-Ala carboxypeptidase activity"/>
    <property type="evidence" value="ECO:0007669"/>
    <property type="project" value="UniProtKB-EC"/>
</dbReference>
<keyword evidence="9" id="KW-0573">Peptidoglycan synthesis</keyword>
<comment type="similarity">
    <text evidence="1">In the C-terminal section; belongs to the transpeptidase family.</text>
</comment>
<dbReference type="GO" id="GO:0008955">
    <property type="term" value="F:peptidoglycan glycosyltransferase activity"/>
    <property type="evidence" value="ECO:0007669"/>
    <property type="project" value="UniProtKB-EC"/>
</dbReference>
<dbReference type="GO" id="GO:0071555">
    <property type="term" value="P:cell wall organization"/>
    <property type="evidence" value="ECO:0007669"/>
    <property type="project" value="UniProtKB-KW"/>
</dbReference>
<feature type="domain" description="Fibronectin type-III" evidence="16">
    <location>
        <begin position="781"/>
        <end position="853"/>
    </location>
</feature>
<feature type="domain" description="Fibronectin type-III" evidence="16">
    <location>
        <begin position="686"/>
        <end position="761"/>
    </location>
</feature>